<dbReference type="RefSeq" id="WP_184596487.1">
    <property type="nucleotide sequence ID" value="NZ_JACHLI010000036.1"/>
</dbReference>
<accession>A0A7W7P5D5</accession>
<evidence type="ECO:0000313" key="2">
    <source>
        <dbReference type="Proteomes" id="UP000566995"/>
    </source>
</evidence>
<evidence type="ECO:0000313" key="1">
    <source>
        <dbReference type="EMBL" id="MBB4867202.1"/>
    </source>
</evidence>
<dbReference type="GO" id="GO:0003677">
    <property type="term" value="F:DNA binding"/>
    <property type="evidence" value="ECO:0007669"/>
    <property type="project" value="InterPro"/>
</dbReference>
<gene>
    <name evidence="1" type="ORF">HNP46_006113</name>
</gene>
<dbReference type="AlphaFoldDB" id="A0A7W7P5D5"/>
<comment type="caution">
    <text evidence="1">The sequence shown here is derived from an EMBL/GenBank/DDBJ whole genome shotgun (WGS) entry which is preliminary data.</text>
</comment>
<protein>
    <submittedName>
        <fullName evidence="1">Uncharacterized protein</fullName>
    </submittedName>
</protein>
<name>A0A7W7P5D5_PSENT</name>
<reference evidence="1 2" key="1">
    <citation type="submission" date="2020-08" db="EMBL/GenBank/DDBJ databases">
        <title>Functional genomics of gut bacteria from endangered species of beetles.</title>
        <authorList>
            <person name="Carlos-Shanley C."/>
        </authorList>
    </citation>
    <scope>NUCLEOTIDE SEQUENCE [LARGE SCALE GENOMIC DNA]</scope>
    <source>
        <strain evidence="1 2">S00179</strain>
    </source>
</reference>
<sequence>MHDQTVHAAMKRCFQEAKANRQMSAERVADVLGVNVWRLYKWLETGRLPISYIPAFERACGAHYVTEALAKANHAVVADFPAGRRPSAAEFHAVQVKLLAATGALVDLEMGKASAEEADEAIWAALQALSSQMLNVKSMADPQQSLPL</sequence>
<organism evidence="1 2">
    <name type="scientific">Pseudomonas nitroreducens</name>
    <dbReference type="NCBI Taxonomy" id="46680"/>
    <lineage>
        <taxon>Bacteria</taxon>
        <taxon>Pseudomonadati</taxon>
        <taxon>Pseudomonadota</taxon>
        <taxon>Gammaproteobacteria</taxon>
        <taxon>Pseudomonadales</taxon>
        <taxon>Pseudomonadaceae</taxon>
        <taxon>Pseudomonas</taxon>
    </lineage>
</organism>
<dbReference type="Gene3D" id="1.10.260.40">
    <property type="entry name" value="lambda repressor-like DNA-binding domains"/>
    <property type="match status" value="1"/>
</dbReference>
<dbReference type="InterPro" id="IPR010982">
    <property type="entry name" value="Lambda_DNA-bd_dom_sf"/>
</dbReference>
<dbReference type="Proteomes" id="UP000566995">
    <property type="component" value="Unassembled WGS sequence"/>
</dbReference>
<dbReference type="EMBL" id="JACHLI010000036">
    <property type="protein sequence ID" value="MBB4867202.1"/>
    <property type="molecule type" value="Genomic_DNA"/>
</dbReference>
<proteinExistence type="predicted"/>